<evidence type="ECO:0000313" key="2">
    <source>
        <dbReference type="EMBL" id="QHT06954.1"/>
    </source>
</evidence>
<sequence>MEEVSSSIKRKRSEPENTEQMSSEEIIEIIEKIDDYKGSSKDKQRFFRKIYPDFVEKYPVLFEMSTQNDFDINRLKYMLSLRSKVEQSKLSQYDASAHVGQMLYDSYVKDKIIDTPPDKNI</sequence>
<accession>A0A6C0CTB8</accession>
<dbReference type="EMBL" id="MN739479">
    <property type="protein sequence ID" value="QHT06954.1"/>
    <property type="molecule type" value="Genomic_DNA"/>
</dbReference>
<feature type="region of interest" description="Disordered" evidence="1">
    <location>
        <begin position="1"/>
        <end position="24"/>
    </location>
</feature>
<organism evidence="2">
    <name type="scientific">viral metagenome</name>
    <dbReference type="NCBI Taxonomy" id="1070528"/>
    <lineage>
        <taxon>unclassified sequences</taxon>
        <taxon>metagenomes</taxon>
        <taxon>organismal metagenomes</taxon>
    </lineage>
</organism>
<proteinExistence type="predicted"/>
<reference evidence="2" key="1">
    <citation type="journal article" date="2020" name="Nature">
        <title>Giant virus diversity and host interactions through global metagenomics.</title>
        <authorList>
            <person name="Schulz F."/>
            <person name="Roux S."/>
            <person name="Paez-Espino D."/>
            <person name="Jungbluth S."/>
            <person name="Walsh D.A."/>
            <person name="Denef V.J."/>
            <person name="McMahon K.D."/>
            <person name="Konstantinidis K.T."/>
            <person name="Eloe-Fadrosh E.A."/>
            <person name="Kyrpides N.C."/>
            <person name="Woyke T."/>
        </authorList>
    </citation>
    <scope>NUCLEOTIDE SEQUENCE</scope>
    <source>
        <strain evidence="2">GVMAG-M-3300021962-46</strain>
    </source>
</reference>
<evidence type="ECO:0000256" key="1">
    <source>
        <dbReference type="SAM" id="MobiDB-lite"/>
    </source>
</evidence>
<protein>
    <submittedName>
        <fullName evidence="2">Uncharacterized protein</fullName>
    </submittedName>
</protein>
<dbReference type="AlphaFoldDB" id="A0A6C0CTB8"/>
<name>A0A6C0CTB8_9ZZZZ</name>